<dbReference type="PRINTS" id="PR01436">
    <property type="entry name" value="NADHDHGNASE2"/>
</dbReference>
<comment type="subcellular location">
    <subcellularLocation>
        <location evidence="2 18">Mitochondrion inner membrane</location>
        <topology evidence="2 18">Multi-pass membrane protein</topology>
    </subcellularLocation>
</comment>
<dbReference type="PANTHER" id="PTHR46552:SF1">
    <property type="entry name" value="NADH-UBIQUINONE OXIDOREDUCTASE CHAIN 2"/>
    <property type="match status" value="1"/>
</dbReference>
<reference evidence="21" key="1">
    <citation type="journal article" date="2018" name="Mol. Biol. Evol.">
        <title>Transoceanic dispersal and plate tectonics shaped global cockroach distributions: evidence from mitochondrial phylogenomics.</title>
        <authorList>
            <person name="Bourguignon T."/>
            <person name="Qian T."/>
            <person name="Ho S.Y.W."/>
            <person name="Juna F."/>
            <person name="Wang Z."/>
            <person name="Arab D.A."/>
            <person name="Cameron S.L."/>
            <person name="Walker J."/>
            <person name="Rentz D."/>
            <person name="Evans T.A."/>
            <person name="Lo N."/>
        </authorList>
    </citation>
    <scope>NUCLEOTIDE SEQUENCE</scope>
</reference>
<comment type="catalytic activity">
    <reaction evidence="17 18">
        <text>a ubiquinone + NADH + 5 H(+)(in) = a ubiquinol + NAD(+) + 4 H(+)(out)</text>
        <dbReference type="Rhea" id="RHEA:29091"/>
        <dbReference type="Rhea" id="RHEA-COMP:9565"/>
        <dbReference type="Rhea" id="RHEA-COMP:9566"/>
        <dbReference type="ChEBI" id="CHEBI:15378"/>
        <dbReference type="ChEBI" id="CHEBI:16389"/>
        <dbReference type="ChEBI" id="CHEBI:17976"/>
        <dbReference type="ChEBI" id="CHEBI:57540"/>
        <dbReference type="ChEBI" id="CHEBI:57945"/>
        <dbReference type="EC" id="7.1.1.2"/>
    </reaction>
</comment>
<evidence type="ECO:0000256" key="11">
    <source>
        <dbReference type="ARBA" id="ARBA00022982"/>
    </source>
</evidence>
<feature type="transmembrane region" description="Helical" evidence="18">
    <location>
        <begin position="310"/>
        <end position="332"/>
    </location>
</feature>
<dbReference type="PANTHER" id="PTHR46552">
    <property type="entry name" value="NADH-UBIQUINONE OXIDOREDUCTASE CHAIN 2"/>
    <property type="match status" value="1"/>
</dbReference>
<dbReference type="Pfam" id="PF06444">
    <property type="entry name" value="NADH_dehy_S2_C"/>
    <property type="match status" value="1"/>
</dbReference>
<evidence type="ECO:0000256" key="6">
    <source>
        <dbReference type="ARBA" id="ARBA00022448"/>
    </source>
</evidence>
<keyword evidence="15 18" id="KW-0496">Mitochondrion</keyword>
<keyword evidence="13 18" id="KW-0520">NAD</keyword>
<evidence type="ECO:0000256" key="10">
    <source>
        <dbReference type="ARBA" id="ARBA00022967"/>
    </source>
</evidence>
<feature type="transmembrane region" description="Helical" evidence="18">
    <location>
        <begin position="192"/>
        <end position="217"/>
    </location>
</feature>
<dbReference type="Pfam" id="PF00361">
    <property type="entry name" value="Proton_antipo_M"/>
    <property type="match status" value="1"/>
</dbReference>
<keyword evidence="7 18" id="KW-0679">Respiratory chain</keyword>
<keyword evidence="10 18" id="KW-1278">Translocase</keyword>
<evidence type="ECO:0000256" key="16">
    <source>
        <dbReference type="ARBA" id="ARBA00023136"/>
    </source>
</evidence>
<feature type="domain" description="NADH:quinone oxidoreductase/Mrp antiporter transmembrane" evidence="19">
    <location>
        <begin position="17"/>
        <end position="279"/>
    </location>
</feature>
<comment type="function">
    <text evidence="18">Core subunit of the mitochondrial membrane respiratory chain NADH dehydrogenase (Complex I) which catalyzes electron transfer from NADH through the respiratory chain, using ubiquinone as an electron acceptor. Essential for the catalytic activity and assembly of complex I.</text>
</comment>
<dbReference type="GO" id="GO:0006120">
    <property type="term" value="P:mitochondrial electron transport, NADH to ubiquinone"/>
    <property type="evidence" value="ECO:0007669"/>
    <property type="project" value="InterPro"/>
</dbReference>
<keyword evidence="9 18" id="KW-0999">Mitochondrion inner membrane</keyword>
<name>A0A2P1H6U2_9NEOP</name>
<evidence type="ECO:0000256" key="1">
    <source>
        <dbReference type="ARBA" id="ARBA00003257"/>
    </source>
</evidence>
<feature type="transmembrane region" description="Helical" evidence="18">
    <location>
        <begin position="20"/>
        <end position="39"/>
    </location>
</feature>
<dbReference type="InterPro" id="IPR010933">
    <property type="entry name" value="NADH_DH_su2_C"/>
</dbReference>
<accession>A0A2P1H6U2</accession>
<keyword evidence="11 18" id="KW-0249">Electron transport</keyword>
<evidence type="ECO:0000259" key="20">
    <source>
        <dbReference type="Pfam" id="PF06444"/>
    </source>
</evidence>
<feature type="transmembrane region" description="Helical" evidence="18">
    <location>
        <begin position="229"/>
        <end position="251"/>
    </location>
</feature>
<feature type="transmembrane region" description="Helical" evidence="18">
    <location>
        <begin position="263"/>
        <end position="284"/>
    </location>
</feature>
<keyword evidence="12 18" id="KW-1133">Transmembrane helix</keyword>
<keyword evidence="6" id="KW-0813">Transport</keyword>
<evidence type="ECO:0000256" key="14">
    <source>
        <dbReference type="ARBA" id="ARBA00023075"/>
    </source>
</evidence>
<organism evidence="21">
    <name type="scientific">Laxta sp. AUS2</name>
    <dbReference type="NCBI Taxonomy" id="2093469"/>
    <lineage>
        <taxon>Eukaryota</taxon>
        <taxon>Metazoa</taxon>
        <taxon>Ecdysozoa</taxon>
        <taxon>Arthropoda</taxon>
        <taxon>Hexapoda</taxon>
        <taxon>Insecta</taxon>
        <taxon>Pterygota</taxon>
        <taxon>Neoptera</taxon>
        <taxon>Polyneoptera</taxon>
        <taxon>Dictyoptera</taxon>
        <taxon>Blattodea</taxon>
        <taxon>Blaberoidea</taxon>
        <taxon>Blaberidae</taxon>
        <taxon>Perisphaerinae</taxon>
        <taxon>Laxta</taxon>
    </lineage>
</organism>
<evidence type="ECO:0000256" key="12">
    <source>
        <dbReference type="ARBA" id="ARBA00022989"/>
    </source>
</evidence>
<evidence type="ECO:0000256" key="9">
    <source>
        <dbReference type="ARBA" id="ARBA00022792"/>
    </source>
</evidence>
<dbReference type="InterPro" id="IPR001750">
    <property type="entry name" value="ND/Mrp_TM"/>
</dbReference>
<evidence type="ECO:0000256" key="13">
    <source>
        <dbReference type="ARBA" id="ARBA00023027"/>
    </source>
</evidence>
<feature type="domain" description="NADH dehydrogenase subunit 2 C-terminal" evidence="20">
    <location>
        <begin position="280"/>
        <end position="331"/>
    </location>
</feature>
<sequence length="336" mass="38565">MLFFITLVSGMFLTISSNSWLNAWMGLEINLLSFIPLMSNNDNILMTEASLKYFLVQALASSSLLFIIISKSLTETMFTLLNPSTMSIIITAPLLMKSGVAPLHWWFPSVMEGLSWSNCFILMTIQKIAPMLLISYTIQLNMFMMFIILLSMMIGTIGGYNQVSIRKIMTYSSINHLGWMLAAMMMSESMWMLYMLIYSILSLTVIMIVLPMQISFVNQTYLLNKEMKILKFLFCTTLLSLGGLPPFLGFLPKWMIIQYMMMNWSVVLISIMVILSLITLYYYLRFSYSAFLILSTEMSWSQMEFKSTKLNPICIIMTTFSMFGLIICTSIMNSFQ</sequence>
<dbReference type="EC" id="7.1.1.2" evidence="4 18"/>
<keyword evidence="16 18" id="KW-0472">Membrane</keyword>
<evidence type="ECO:0000259" key="19">
    <source>
        <dbReference type="Pfam" id="PF00361"/>
    </source>
</evidence>
<evidence type="ECO:0000256" key="3">
    <source>
        <dbReference type="ARBA" id="ARBA00007012"/>
    </source>
</evidence>
<evidence type="ECO:0000256" key="8">
    <source>
        <dbReference type="ARBA" id="ARBA00022692"/>
    </source>
</evidence>
<evidence type="ECO:0000256" key="18">
    <source>
        <dbReference type="RuleBase" id="RU003403"/>
    </source>
</evidence>
<dbReference type="InterPro" id="IPR003917">
    <property type="entry name" value="NADH_UbQ_OxRdtase_chain2"/>
</dbReference>
<dbReference type="GO" id="GO:0005743">
    <property type="term" value="C:mitochondrial inner membrane"/>
    <property type="evidence" value="ECO:0007669"/>
    <property type="project" value="UniProtKB-SubCell"/>
</dbReference>
<comment type="function">
    <text evidence="1">Core subunit of the mitochondrial membrane respiratory chain NADH dehydrogenase (Complex I) that is believed to belong to the minimal assembly required for catalysis. Complex I functions in the transfer of electrons from NADH to the respiratory chain. The immediate electron acceptor for the enzyme is believed to be ubiquinone.</text>
</comment>
<proteinExistence type="inferred from homology"/>
<dbReference type="GO" id="GO:0008137">
    <property type="term" value="F:NADH dehydrogenase (ubiquinone) activity"/>
    <property type="evidence" value="ECO:0007669"/>
    <property type="project" value="UniProtKB-EC"/>
</dbReference>
<dbReference type="InterPro" id="IPR050175">
    <property type="entry name" value="Complex_I_Subunit_2"/>
</dbReference>
<comment type="similarity">
    <text evidence="3 18">Belongs to the complex I subunit 2 family.</text>
</comment>
<geneLocation type="mitochondrion" evidence="21"/>
<feature type="transmembrane region" description="Helical" evidence="18">
    <location>
        <begin position="85"/>
        <end position="107"/>
    </location>
</feature>
<keyword evidence="14 18" id="KW-0830">Ubiquinone</keyword>
<feature type="transmembrane region" description="Helical" evidence="18">
    <location>
        <begin position="119"/>
        <end position="136"/>
    </location>
</feature>
<gene>
    <name evidence="21" type="primary">nad2</name>
</gene>
<evidence type="ECO:0000256" key="17">
    <source>
        <dbReference type="ARBA" id="ARBA00049551"/>
    </source>
</evidence>
<keyword evidence="8 18" id="KW-0812">Transmembrane</keyword>
<evidence type="ECO:0000256" key="15">
    <source>
        <dbReference type="ARBA" id="ARBA00023128"/>
    </source>
</evidence>
<feature type="transmembrane region" description="Helical" evidence="18">
    <location>
        <begin position="51"/>
        <end position="73"/>
    </location>
</feature>
<evidence type="ECO:0000256" key="7">
    <source>
        <dbReference type="ARBA" id="ARBA00022660"/>
    </source>
</evidence>
<feature type="transmembrane region" description="Helical" evidence="18">
    <location>
        <begin position="142"/>
        <end position="161"/>
    </location>
</feature>
<evidence type="ECO:0000256" key="4">
    <source>
        <dbReference type="ARBA" id="ARBA00012944"/>
    </source>
</evidence>
<evidence type="ECO:0000313" key="21">
    <source>
        <dbReference type="EMBL" id="AVN67247.1"/>
    </source>
</evidence>
<evidence type="ECO:0000256" key="2">
    <source>
        <dbReference type="ARBA" id="ARBA00004448"/>
    </source>
</evidence>
<dbReference type="EMBL" id="MG882131">
    <property type="protein sequence ID" value="AVN67247.1"/>
    <property type="molecule type" value="Genomic_DNA"/>
</dbReference>
<protein>
    <recommendedName>
        <fullName evidence="5 18">NADH-ubiquinone oxidoreductase chain 2</fullName>
        <ecNumber evidence="4 18">7.1.1.2</ecNumber>
    </recommendedName>
</protein>
<dbReference type="AlphaFoldDB" id="A0A2P1H6U2"/>
<evidence type="ECO:0000256" key="5">
    <source>
        <dbReference type="ARBA" id="ARBA00021008"/>
    </source>
</evidence>